<proteinExistence type="predicted"/>
<keyword evidence="2" id="KW-1185">Reference proteome</keyword>
<evidence type="ECO:0000313" key="1">
    <source>
        <dbReference type="EMBL" id="RCW24150.1"/>
    </source>
</evidence>
<sequence length="155" mass="17464">MWLNGDDGRRMSKRASFRNANAYLSAPYGVYPARDGYLAITITPIGRLRDLLGLDTLSPYRATRRTLEGAWLRPRHNGYMPFREQASRIVNDAVSGDISFELAIDPPERRLPEELRGLIAPASANLPDFDPASCLTAAAIFSWRWRRTPFPCPRG</sequence>
<organism evidence="1 2">
    <name type="scientific">Ciceribacter lividus</name>
    <dbReference type="NCBI Taxonomy" id="1197950"/>
    <lineage>
        <taxon>Bacteria</taxon>
        <taxon>Pseudomonadati</taxon>
        <taxon>Pseudomonadota</taxon>
        <taxon>Alphaproteobacteria</taxon>
        <taxon>Hyphomicrobiales</taxon>
        <taxon>Rhizobiaceae</taxon>
        <taxon>Ciceribacter</taxon>
    </lineage>
</organism>
<evidence type="ECO:0000313" key="2">
    <source>
        <dbReference type="Proteomes" id="UP000252582"/>
    </source>
</evidence>
<protein>
    <submittedName>
        <fullName evidence="1">Uncharacterized protein</fullName>
    </submittedName>
</protein>
<accession>A0A6I7HL91</accession>
<gene>
    <name evidence="1" type="ORF">DFR48_106273</name>
</gene>
<name>A0A6I7HL91_9HYPH</name>
<comment type="caution">
    <text evidence="1">The sequence shown here is derived from an EMBL/GenBank/DDBJ whole genome shotgun (WGS) entry which is preliminary data.</text>
</comment>
<dbReference type="EMBL" id="QPIX01000006">
    <property type="protein sequence ID" value="RCW24150.1"/>
    <property type="molecule type" value="Genomic_DNA"/>
</dbReference>
<dbReference type="AlphaFoldDB" id="A0A6I7HL91"/>
<dbReference type="Proteomes" id="UP000252582">
    <property type="component" value="Unassembled WGS sequence"/>
</dbReference>
<reference evidence="1 2" key="1">
    <citation type="submission" date="2018-07" db="EMBL/GenBank/DDBJ databases">
        <title>Genomic Encyclopedia of Type Strains, Phase IV (KMG-IV): sequencing the most valuable type-strain genomes for metagenomic binning, comparative biology and taxonomic classification.</title>
        <authorList>
            <person name="Goeker M."/>
        </authorList>
    </citation>
    <scope>NUCLEOTIDE SEQUENCE [LARGE SCALE GENOMIC DNA]</scope>
    <source>
        <strain evidence="1 2">DSM 25528</strain>
    </source>
</reference>